<comment type="caution">
    <text evidence="2">The sequence shown here is derived from an EMBL/GenBank/DDBJ whole genome shotgun (WGS) entry which is preliminary data.</text>
</comment>
<evidence type="ECO:0000313" key="2">
    <source>
        <dbReference type="EMBL" id="KAI9250248.1"/>
    </source>
</evidence>
<keyword evidence="3" id="KW-1185">Reference proteome</keyword>
<dbReference type="AlphaFoldDB" id="A0AAD5JQX8"/>
<feature type="transmembrane region" description="Helical" evidence="1">
    <location>
        <begin position="28"/>
        <end position="47"/>
    </location>
</feature>
<dbReference type="EMBL" id="JAIXMP010000033">
    <property type="protein sequence ID" value="KAI9250248.1"/>
    <property type="molecule type" value="Genomic_DNA"/>
</dbReference>
<accession>A0AAD5JQX8</accession>
<keyword evidence="1" id="KW-0812">Transmembrane</keyword>
<reference evidence="2" key="1">
    <citation type="journal article" date="2022" name="IScience">
        <title>Evolution of zygomycete secretomes and the origins of terrestrial fungal ecologies.</title>
        <authorList>
            <person name="Chang Y."/>
            <person name="Wang Y."/>
            <person name="Mondo S."/>
            <person name="Ahrendt S."/>
            <person name="Andreopoulos W."/>
            <person name="Barry K."/>
            <person name="Beard J."/>
            <person name="Benny G.L."/>
            <person name="Blankenship S."/>
            <person name="Bonito G."/>
            <person name="Cuomo C."/>
            <person name="Desiro A."/>
            <person name="Gervers K.A."/>
            <person name="Hundley H."/>
            <person name="Kuo A."/>
            <person name="LaButti K."/>
            <person name="Lang B.F."/>
            <person name="Lipzen A."/>
            <person name="O'Donnell K."/>
            <person name="Pangilinan J."/>
            <person name="Reynolds N."/>
            <person name="Sandor L."/>
            <person name="Smith M.E."/>
            <person name="Tsang A."/>
            <person name="Grigoriev I.V."/>
            <person name="Stajich J.E."/>
            <person name="Spatafora J.W."/>
        </authorList>
    </citation>
    <scope>NUCLEOTIDE SEQUENCE</scope>
    <source>
        <strain evidence="2">RSA 2281</strain>
    </source>
</reference>
<evidence type="ECO:0000313" key="3">
    <source>
        <dbReference type="Proteomes" id="UP001209540"/>
    </source>
</evidence>
<sequence>MKVKGLFLAWIMDAHVESEKGCGDKLHIILYYWIVIFLIFEYLHIIIKNSKVVLFGRPNKYDAGMNRGIVHVKEAAGRKETETGNIIIVGPGFIKQQQETHVGVIHVGGLPNKLIRCTKAYFFYVYQ</sequence>
<gene>
    <name evidence="2" type="ORF">BDA99DRAFT_541959</name>
</gene>
<dbReference type="Proteomes" id="UP001209540">
    <property type="component" value="Unassembled WGS sequence"/>
</dbReference>
<organism evidence="2 3">
    <name type="scientific">Phascolomyces articulosus</name>
    <dbReference type="NCBI Taxonomy" id="60185"/>
    <lineage>
        <taxon>Eukaryota</taxon>
        <taxon>Fungi</taxon>
        <taxon>Fungi incertae sedis</taxon>
        <taxon>Mucoromycota</taxon>
        <taxon>Mucoromycotina</taxon>
        <taxon>Mucoromycetes</taxon>
        <taxon>Mucorales</taxon>
        <taxon>Lichtheimiaceae</taxon>
        <taxon>Phascolomyces</taxon>
    </lineage>
</organism>
<evidence type="ECO:0000256" key="1">
    <source>
        <dbReference type="SAM" id="Phobius"/>
    </source>
</evidence>
<proteinExistence type="predicted"/>
<name>A0AAD5JQX8_9FUNG</name>
<keyword evidence="1" id="KW-1133">Transmembrane helix</keyword>
<reference evidence="2" key="2">
    <citation type="submission" date="2023-02" db="EMBL/GenBank/DDBJ databases">
        <authorList>
            <consortium name="DOE Joint Genome Institute"/>
            <person name="Mondo S.J."/>
            <person name="Chang Y."/>
            <person name="Wang Y."/>
            <person name="Ahrendt S."/>
            <person name="Andreopoulos W."/>
            <person name="Barry K."/>
            <person name="Beard J."/>
            <person name="Benny G.L."/>
            <person name="Blankenship S."/>
            <person name="Bonito G."/>
            <person name="Cuomo C."/>
            <person name="Desiro A."/>
            <person name="Gervers K.A."/>
            <person name="Hundley H."/>
            <person name="Kuo A."/>
            <person name="LaButti K."/>
            <person name="Lang B.F."/>
            <person name="Lipzen A."/>
            <person name="O'Donnell K."/>
            <person name="Pangilinan J."/>
            <person name="Reynolds N."/>
            <person name="Sandor L."/>
            <person name="Smith M.W."/>
            <person name="Tsang A."/>
            <person name="Grigoriev I.V."/>
            <person name="Stajich J.E."/>
            <person name="Spatafora J.W."/>
        </authorList>
    </citation>
    <scope>NUCLEOTIDE SEQUENCE</scope>
    <source>
        <strain evidence="2">RSA 2281</strain>
    </source>
</reference>
<keyword evidence="1" id="KW-0472">Membrane</keyword>
<protein>
    <submittedName>
        <fullName evidence="2">Uncharacterized protein</fullName>
    </submittedName>
</protein>